<feature type="domain" description="GerMN" evidence="2">
    <location>
        <begin position="230"/>
        <end position="316"/>
    </location>
</feature>
<dbReference type="EMBL" id="BDUF01000084">
    <property type="protein sequence ID" value="GAX91107.1"/>
    <property type="molecule type" value="Genomic_DNA"/>
</dbReference>
<evidence type="ECO:0000256" key="1">
    <source>
        <dbReference type="SAM" id="SignalP"/>
    </source>
</evidence>
<keyword evidence="1" id="KW-0732">Signal</keyword>
<dbReference type="Proteomes" id="UP000217785">
    <property type="component" value="Unassembled WGS sequence"/>
</dbReference>
<feature type="domain" description="GerMN" evidence="2">
    <location>
        <begin position="77"/>
        <end position="167"/>
    </location>
</feature>
<dbReference type="SMART" id="SM00909">
    <property type="entry name" value="Germane"/>
    <property type="match status" value="2"/>
</dbReference>
<feature type="signal peptide" evidence="1">
    <location>
        <begin position="1"/>
        <end position="20"/>
    </location>
</feature>
<reference evidence="4" key="1">
    <citation type="submission" date="2017-07" db="EMBL/GenBank/DDBJ databases">
        <title>Draft genome sequence of Effusibacillus lacus strain skLN1.</title>
        <authorList>
            <person name="Watanabe M."/>
            <person name="Kojima H."/>
            <person name="Fukui M."/>
        </authorList>
    </citation>
    <scope>NUCLEOTIDE SEQUENCE [LARGE SCALE GENOMIC DNA]</scope>
    <source>
        <strain evidence="4">skLN1</strain>
    </source>
</reference>
<evidence type="ECO:0000313" key="4">
    <source>
        <dbReference type="Proteomes" id="UP000217785"/>
    </source>
</evidence>
<evidence type="ECO:0000259" key="2">
    <source>
        <dbReference type="SMART" id="SM00909"/>
    </source>
</evidence>
<evidence type="ECO:0000313" key="3">
    <source>
        <dbReference type="EMBL" id="GAX91107.1"/>
    </source>
</evidence>
<dbReference type="PROSITE" id="PS51257">
    <property type="entry name" value="PROKAR_LIPOPROTEIN"/>
    <property type="match status" value="1"/>
</dbReference>
<name>A0A292YJ33_9BACL</name>
<dbReference type="AlphaFoldDB" id="A0A292YJ33"/>
<comment type="caution">
    <text evidence="3">The sequence shown here is derived from an EMBL/GenBank/DDBJ whole genome shotgun (WGS) entry which is preliminary data.</text>
</comment>
<proteinExistence type="predicted"/>
<dbReference type="InterPro" id="IPR019606">
    <property type="entry name" value="GerMN"/>
</dbReference>
<dbReference type="OrthoDB" id="1715058at2"/>
<dbReference type="RefSeq" id="WP_096182842.1">
    <property type="nucleotide sequence ID" value="NZ_BDUF01000084.1"/>
</dbReference>
<dbReference type="Pfam" id="PF10646">
    <property type="entry name" value="Germane"/>
    <property type="match status" value="2"/>
</dbReference>
<keyword evidence="4" id="KW-1185">Reference proteome</keyword>
<feature type="chain" id="PRO_5039317275" description="GerMN domain-containing protein" evidence="1">
    <location>
        <begin position="21"/>
        <end position="334"/>
    </location>
</feature>
<sequence>MRHQKKILAGMLIVSLAGTAGCGLLSKTSSPIDPPPSGANQAMDKKTETMAATLYYKDDKGFVVPLRVHIPKAEAPATQALNFMTPENSKELLKDTGLHPVIPAGTKMSVDIKDNTATVNFSKEITEMRVDTAERQLVDAVVWTLTEFPTIKQVQFKVNGNIIPYMPVSKIPIGQPLTRANGINLQVAPNINPAETTRLTLYFQGSNKDGSFSYLVPVTRLIGKTQEDKIKATIEQLVAGPFTSGLKATLSPATKLVNVTKSGDTVNLDFENLMGEGSATEQIKLIHSIVLSVLDNTTEQKVKIAVNGKPPVTTPGLDLSKPVVRPQIINQKQL</sequence>
<organism evidence="3 4">
    <name type="scientific">Effusibacillus lacus</name>
    <dbReference type="NCBI Taxonomy" id="1348429"/>
    <lineage>
        <taxon>Bacteria</taxon>
        <taxon>Bacillati</taxon>
        <taxon>Bacillota</taxon>
        <taxon>Bacilli</taxon>
        <taxon>Bacillales</taxon>
        <taxon>Alicyclobacillaceae</taxon>
        <taxon>Effusibacillus</taxon>
    </lineage>
</organism>
<protein>
    <recommendedName>
        <fullName evidence="2">GerMN domain-containing protein</fullName>
    </recommendedName>
</protein>
<accession>A0A292YJ33</accession>
<gene>
    <name evidence="3" type="ORF">EFBL_2767</name>
</gene>